<feature type="transmembrane region" description="Helical" evidence="8">
    <location>
        <begin position="408"/>
        <end position="430"/>
    </location>
</feature>
<accession>A0A291RIR7</accession>
<dbReference type="EMBL" id="CP023778">
    <property type="protein sequence ID" value="ATL66972.1"/>
    <property type="molecule type" value="Genomic_DNA"/>
</dbReference>
<evidence type="ECO:0000259" key="9">
    <source>
        <dbReference type="PROSITE" id="PS50850"/>
    </source>
</evidence>
<dbReference type="Gene3D" id="1.20.1250.20">
    <property type="entry name" value="MFS general substrate transporter like domains"/>
    <property type="match status" value="1"/>
</dbReference>
<feature type="region of interest" description="Disordered" evidence="7">
    <location>
        <begin position="1"/>
        <end position="30"/>
    </location>
</feature>
<dbReference type="PANTHER" id="PTHR23517:SF13">
    <property type="entry name" value="MAJOR FACILITATOR SUPERFAMILY MFS_1"/>
    <property type="match status" value="1"/>
</dbReference>
<feature type="transmembrane region" description="Helical" evidence="8">
    <location>
        <begin position="52"/>
        <end position="78"/>
    </location>
</feature>
<evidence type="ECO:0000256" key="2">
    <source>
        <dbReference type="ARBA" id="ARBA00022448"/>
    </source>
</evidence>
<sequence>MIVAAPPEHRTDPDKPAAGPNTTRPGASAIGTVDRMSAPITLDSPPAPRTTAAFWTTAAALLTLIAGTEIPTPLYVLYRARFGLSNAMLTTIFASYALALIPTLLIGGRLADRFGRRRLIIGGLLAAAAGSLLLSAADSTPLLLAGRAIQGVAVGTATGAATAALVELDGPHRRAAAVATSAVAGGGAAGPLLSGLLAQYAPAPHTLPYLLETALLLTLAATLPTTGTWPSPTASASSRPSARPRFGIPADIRIPFARTGITVGTAWSVGALYTSVVPSYAVELLHTRNLAVLGAVAFLMLATAAASQLVLRSVSSRSAQSVGLGLLTIGLVALVVAFPTGSALWLVVSAVLDGIGLGLAFLGAQAELNRIAPPRHRAELAAAFNVCLYCGVAFPVVGVGLLADGTSLFAAVTAFAAVIGALATLTAVWIRTATIP</sequence>
<keyword evidence="5 8" id="KW-1133">Transmembrane helix</keyword>
<evidence type="ECO:0000313" key="10">
    <source>
        <dbReference type="EMBL" id="ATL66972.1"/>
    </source>
</evidence>
<dbReference type="InterPro" id="IPR011701">
    <property type="entry name" value="MFS"/>
</dbReference>
<dbReference type="Pfam" id="PF07690">
    <property type="entry name" value="MFS_1"/>
    <property type="match status" value="1"/>
</dbReference>
<gene>
    <name evidence="10" type="ORF">CRH09_12915</name>
</gene>
<dbReference type="SUPFAM" id="SSF103473">
    <property type="entry name" value="MFS general substrate transporter"/>
    <property type="match status" value="1"/>
</dbReference>
<evidence type="ECO:0000256" key="8">
    <source>
        <dbReference type="SAM" id="Phobius"/>
    </source>
</evidence>
<dbReference type="InterPro" id="IPR050171">
    <property type="entry name" value="MFS_Transporters"/>
</dbReference>
<dbReference type="GO" id="GO:0022857">
    <property type="term" value="F:transmembrane transporter activity"/>
    <property type="evidence" value="ECO:0007669"/>
    <property type="project" value="InterPro"/>
</dbReference>
<reference evidence="10 11" key="1">
    <citation type="submission" date="2017-10" db="EMBL/GenBank/DDBJ databases">
        <title>Comparative genomics between pathogenic Norcardia.</title>
        <authorList>
            <person name="Zeng L."/>
        </authorList>
    </citation>
    <scope>NUCLEOTIDE SEQUENCE [LARGE SCALE GENOMIC DNA]</scope>
    <source>
        <strain evidence="10 11">NC_YFY_NT001</strain>
    </source>
</reference>
<comment type="subcellular location">
    <subcellularLocation>
        <location evidence="1">Cell membrane</location>
        <topology evidence="1">Multi-pass membrane protein</topology>
    </subcellularLocation>
</comment>
<dbReference type="PANTHER" id="PTHR23517">
    <property type="entry name" value="RESISTANCE PROTEIN MDTM, PUTATIVE-RELATED-RELATED"/>
    <property type="match status" value="1"/>
</dbReference>
<feature type="transmembrane region" description="Helical" evidence="8">
    <location>
        <begin position="290"/>
        <end position="311"/>
    </location>
</feature>
<evidence type="ECO:0000256" key="6">
    <source>
        <dbReference type="ARBA" id="ARBA00023136"/>
    </source>
</evidence>
<dbReference type="GO" id="GO:0005886">
    <property type="term" value="C:plasma membrane"/>
    <property type="evidence" value="ECO:0007669"/>
    <property type="project" value="UniProtKB-SubCell"/>
</dbReference>
<keyword evidence="3" id="KW-1003">Cell membrane</keyword>
<keyword evidence="4 8" id="KW-0812">Transmembrane</keyword>
<keyword evidence="6 8" id="KW-0472">Membrane</keyword>
<feature type="transmembrane region" description="Helical" evidence="8">
    <location>
        <begin position="119"/>
        <end position="137"/>
    </location>
</feature>
<evidence type="ECO:0000313" key="11">
    <source>
        <dbReference type="Proteomes" id="UP000221961"/>
    </source>
</evidence>
<feature type="transmembrane region" description="Helical" evidence="8">
    <location>
        <begin position="84"/>
        <end position="107"/>
    </location>
</feature>
<feature type="transmembrane region" description="Helical" evidence="8">
    <location>
        <begin position="175"/>
        <end position="197"/>
    </location>
</feature>
<dbReference type="Proteomes" id="UP000221961">
    <property type="component" value="Chromosome"/>
</dbReference>
<evidence type="ECO:0000256" key="5">
    <source>
        <dbReference type="ARBA" id="ARBA00022989"/>
    </source>
</evidence>
<feature type="transmembrane region" description="Helical" evidence="8">
    <location>
        <begin position="344"/>
        <end position="368"/>
    </location>
</feature>
<dbReference type="InterPro" id="IPR005829">
    <property type="entry name" value="Sugar_transporter_CS"/>
</dbReference>
<feature type="transmembrane region" description="Helical" evidence="8">
    <location>
        <begin position="380"/>
        <end position="402"/>
    </location>
</feature>
<dbReference type="KEGG" id="ntp:CRH09_12915"/>
<dbReference type="InterPro" id="IPR036259">
    <property type="entry name" value="MFS_trans_sf"/>
</dbReference>
<dbReference type="InterPro" id="IPR020846">
    <property type="entry name" value="MFS_dom"/>
</dbReference>
<name>A0A291RIR7_9NOCA</name>
<dbReference type="PROSITE" id="PS50850">
    <property type="entry name" value="MFS"/>
    <property type="match status" value="1"/>
</dbReference>
<evidence type="ECO:0000256" key="3">
    <source>
        <dbReference type="ARBA" id="ARBA00022475"/>
    </source>
</evidence>
<organism evidence="10 11">
    <name type="scientific">Nocardia terpenica</name>
    <dbReference type="NCBI Taxonomy" id="455432"/>
    <lineage>
        <taxon>Bacteria</taxon>
        <taxon>Bacillati</taxon>
        <taxon>Actinomycetota</taxon>
        <taxon>Actinomycetes</taxon>
        <taxon>Mycobacteriales</taxon>
        <taxon>Nocardiaceae</taxon>
        <taxon>Nocardia</taxon>
    </lineage>
</organism>
<dbReference type="AlphaFoldDB" id="A0A291RIR7"/>
<feature type="domain" description="Major facilitator superfamily (MFS) profile" evidence="9">
    <location>
        <begin position="52"/>
        <end position="435"/>
    </location>
</feature>
<evidence type="ECO:0000256" key="1">
    <source>
        <dbReference type="ARBA" id="ARBA00004651"/>
    </source>
</evidence>
<proteinExistence type="predicted"/>
<protein>
    <submittedName>
        <fullName evidence="10">MFS transporter</fullName>
    </submittedName>
</protein>
<keyword evidence="2" id="KW-0813">Transport</keyword>
<dbReference type="PROSITE" id="PS00216">
    <property type="entry name" value="SUGAR_TRANSPORT_1"/>
    <property type="match status" value="1"/>
</dbReference>
<feature type="transmembrane region" description="Helical" evidence="8">
    <location>
        <begin position="318"/>
        <end position="338"/>
    </location>
</feature>
<evidence type="ECO:0000256" key="4">
    <source>
        <dbReference type="ARBA" id="ARBA00022692"/>
    </source>
</evidence>
<evidence type="ECO:0000256" key="7">
    <source>
        <dbReference type="SAM" id="MobiDB-lite"/>
    </source>
</evidence>
<feature type="transmembrane region" description="Helical" evidence="8">
    <location>
        <begin position="149"/>
        <end position="168"/>
    </location>
</feature>